<dbReference type="AlphaFoldDB" id="A0A449BA28"/>
<organism evidence="1 2">
    <name type="scientific">Mycoplasmopsis columbinasalis</name>
    <dbReference type="NCBI Taxonomy" id="114880"/>
    <lineage>
        <taxon>Bacteria</taxon>
        <taxon>Bacillati</taxon>
        <taxon>Mycoplasmatota</taxon>
        <taxon>Mycoplasmoidales</taxon>
        <taxon>Metamycoplasmataceae</taxon>
        <taxon>Mycoplasmopsis</taxon>
    </lineage>
</organism>
<dbReference type="KEGG" id="mcob:NCTC10184_00269"/>
<dbReference type="EMBL" id="LR215043">
    <property type="protein sequence ID" value="VEU78050.1"/>
    <property type="molecule type" value="Genomic_DNA"/>
</dbReference>
<sequence>MLIVLYTPPSNQTSAIVEQTSKNKNLVLEQTDWSLFNVRSYDKSKDNSLLASSSQPQLQVQTIISLTKLFQSSQFFLNFFFVIPYEQSVKLSAINIAINNKLVDSAKYLNNIARFETTCSGTVLAAALKNQLVLEETKNYKVISYRLRPELIGTNFNDLENITVTFQNSDRRAEVNYVQIRRRSLNNNSYVINKNNDETLILQIPYFWQFNFPLTQSFLKTHYTNLTIKTNELNRLQPTRQLLTSQLKVNLDRTSNLFNTENNTNASINKLKDFYKFSWPQYYGTPYYEFKEFVSSIGYQTTSLHTTFLEKDELNDQNELSELKSINLDSYFTYDSGNKTVIESSTAAQPGLIIPYSQANNITNSYLLAFNYQNLPNSDNWLKVLINDTFKIERPLLDKEQGLIKLDILSEGSSTKEFFRYVLNLDDAELFVNKIFADLSQLDQWRNKTNDPEE</sequence>
<name>A0A449BA28_9BACT</name>
<protein>
    <submittedName>
        <fullName evidence="1">Uncharacterized protein</fullName>
    </submittedName>
</protein>
<keyword evidence="2" id="KW-1185">Reference proteome</keyword>
<proteinExistence type="predicted"/>
<gene>
    <name evidence="1" type="ORF">NCTC10184_00269</name>
</gene>
<accession>A0A449BA28</accession>
<evidence type="ECO:0000313" key="2">
    <source>
        <dbReference type="Proteomes" id="UP000290876"/>
    </source>
</evidence>
<reference evidence="1 2" key="1">
    <citation type="submission" date="2019-01" db="EMBL/GenBank/DDBJ databases">
        <authorList>
            <consortium name="Pathogen Informatics"/>
        </authorList>
    </citation>
    <scope>NUCLEOTIDE SEQUENCE [LARGE SCALE GENOMIC DNA]</scope>
    <source>
        <strain evidence="1 2">NCTC10184</strain>
    </source>
</reference>
<evidence type="ECO:0000313" key="1">
    <source>
        <dbReference type="EMBL" id="VEU78050.1"/>
    </source>
</evidence>
<dbReference type="NCBIfam" id="NF045960">
    <property type="entry name" value="MHO_1580_fam"/>
    <property type="match status" value="1"/>
</dbReference>
<dbReference type="Proteomes" id="UP000290876">
    <property type="component" value="Chromosome"/>
</dbReference>